<dbReference type="Gene3D" id="2.40.370.10">
    <property type="entry name" value="AttH-like domain"/>
    <property type="match status" value="2"/>
</dbReference>
<dbReference type="PANTHER" id="PTHR38591:SF1">
    <property type="entry name" value="BLL1000 PROTEIN"/>
    <property type="match status" value="1"/>
</dbReference>
<feature type="signal peptide" evidence="1">
    <location>
        <begin position="1"/>
        <end position="22"/>
    </location>
</feature>
<feature type="domain" description="AttH" evidence="2">
    <location>
        <begin position="63"/>
        <end position="235"/>
    </location>
</feature>
<dbReference type="InterPro" id="IPR023374">
    <property type="entry name" value="AttH-like_dom_sf"/>
</dbReference>
<keyword evidence="3" id="KW-0378">Hydrolase</keyword>
<dbReference type="PANTHER" id="PTHR38591">
    <property type="entry name" value="HYDROLASE"/>
    <property type="match status" value="1"/>
</dbReference>
<reference evidence="4" key="1">
    <citation type="submission" date="2016-10" db="EMBL/GenBank/DDBJ databases">
        <authorList>
            <person name="Varghese N."/>
            <person name="Submissions S."/>
        </authorList>
    </citation>
    <scope>NUCLEOTIDE SEQUENCE [LARGE SCALE GENOMIC DNA]</scope>
    <source>
        <strain evidence="4">DSM 17834</strain>
    </source>
</reference>
<feature type="chain" id="PRO_5011647779" evidence="1">
    <location>
        <begin position="23"/>
        <end position="360"/>
    </location>
</feature>
<dbReference type="AlphaFoldDB" id="A0A1I5LS84"/>
<protein>
    <submittedName>
        <fullName evidence="3">Predicted secreted hydrolase</fullName>
    </submittedName>
</protein>
<proteinExistence type="predicted"/>
<dbReference type="SUPFAM" id="SSF159245">
    <property type="entry name" value="AttH-like"/>
    <property type="match status" value="1"/>
</dbReference>
<dbReference type="PROSITE" id="PS51257">
    <property type="entry name" value="PROKAR_LIPOPROTEIN"/>
    <property type="match status" value="1"/>
</dbReference>
<dbReference type="OrthoDB" id="9770826at2"/>
<dbReference type="STRING" id="289003.SAMN05216190_103188"/>
<evidence type="ECO:0000259" key="2">
    <source>
        <dbReference type="Pfam" id="PF07143"/>
    </source>
</evidence>
<dbReference type="Proteomes" id="UP000198784">
    <property type="component" value="Unassembled WGS sequence"/>
</dbReference>
<keyword evidence="1" id="KW-0732">Signal</keyword>
<keyword evidence="4" id="KW-1185">Reference proteome</keyword>
<evidence type="ECO:0000313" key="3">
    <source>
        <dbReference type="EMBL" id="SFO99676.1"/>
    </source>
</evidence>
<gene>
    <name evidence="3" type="ORF">SAMN05216190_103188</name>
</gene>
<dbReference type="Pfam" id="PF07143">
    <property type="entry name" value="CrtC"/>
    <property type="match status" value="1"/>
</dbReference>
<dbReference type="InterPro" id="IPR010791">
    <property type="entry name" value="AttH_dom"/>
</dbReference>
<name>A0A1I5LS84_9PSED</name>
<dbReference type="RefSeq" id="WP_090497851.1">
    <property type="nucleotide sequence ID" value="NZ_FOWX01000003.1"/>
</dbReference>
<dbReference type="Pfam" id="PF17186">
    <property type="entry name" value="Lipocalin_9"/>
    <property type="match status" value="1"/>
</dbReference>
<dbReference type="GO" id="GO:0016787">
    <property type="term" value="F:hydrolase activity"/>
    <property type="evidence" value="ECO:0007669"/>
    <property type="project" value="UniProtKB-KW"/>
</dbReference>
<evidence type="ECO:0000256" key="1">
    <source>
        <dbReference type="SAM" id="SignalP"/>
    </source>
</evidence>
<sequence>MKTNPLRLFALLLMAGLGACDAQPPSPQGFAGLGSRSAEFASVTRDRSFSFPLDHGAHPDYRIEWWYLTANLEDQQGRSWGVQWTLFRNALRPAADQPGWNNPNLWMGHAAITGPYGHRHAETFARGGIGQAGVSPMPFKAWIDDWHLSGQLPGQANLTELQVSASGSGFRYRLQLSSDKPLVLQGDKGFSQKSGQGQASYYYSQPFLQAQGTLELDGNSYVVKGQAWLDREWSSQPLAADQQGWDWFSLHLSSGEKLMLFQLRHADGRHYRAGTWISATGDSEVLSEQDMRIRPLQLSRVAGRKLPTRWALSIPSKQLELTVEALQEQAWMPTRFPYWEGPIRFRGSHQGLGYLEMTGY</sequence>
<dbReference type="EMBL" id="FOWX01000003">
    <property type="protein sequence ID" value="SFO99676.1"/>
    <property type="molecule type" value="Genomic_DNA"/>
</dbReference>
<evidence type="ECO:0000313" key="4">
    <source>
        <dbReference type="Proteomes" id="UP000198784"/>
    </source>
</evidence>
<accession>A0A1I5LS84</accession>
<organism evidence="3 4">
    <name type="scientific">Pseudomonas borbori</name>
    <dbReference type="NCBI Taxonomy" id="289003"/>
    <lineage>
        <taxon>Bacteria</taxon>
        <taxon>Pseudomonadati</taxon>
        <taxon>Pseudomonadota</taxon>
        <taxon>Gammaproteobacteria</taxon>
        <taxon>Pseudomonadales</taxon>
        <taxon>Pseudomonadaceae</taxon>
        <taxon>Pseudomonas</taxon>
    </lineage>
</organism>